<accession>A0A8T1N7Y9</accession>
<protein>
    <submittedName>
        <fullName evidence="1">Uncharacterized protein</fullName>
    </submittedName>
</protein>
<evidence type="ECO:0000313" key="2">
    <source>
        <dbReference type="Proteomes" id="UP000811609"/>
    </source>
</evidence>
<evidence type="ECO:0000313" key="1">
    <source>
        <dbReference type="EMBL" id="KAG6625157.1"/>
    </source>
</evidence>
<proteinExistence type="predicted"/>
<comment type="caution">
    <text evidence="1">The sequence shown here is derived from an EMBL/GenBank/DDBJ whole genome shotgun (WGS) entry which is preliminary data.</text>
</comment>
<dbReference type="Proteomes" id="UP000811609">
    <property type="component" value="Chromosome 16"/>
</dbReference>
<dbReference type="EMBL" id="CM031824">
    <property type="protein sequence ID" value="KAG6625157.1"/>
    <property type="molecule type" value="Genomic_DNA"/>
</dbReference>
<name>A0A8T1N7Y9_CARIL</name>
<keyword evidence="2" id="KW-1185">Reference proteome</keyword>
<sequence length="44" mass="4718">MPKLPLPPTLCSTLSLSLSLSLSHTHRGPTPPSLRRVHFLVGGD</sequence>
<reference evidence="1" key="1">
    <citation type="submission" date="2020-12" db="EMBL/GenBank/DDBJ databases">
        <title>WGS assembly of Carya illinoinensis cv. Pawnee.</title>
        <authorList>
            <person name="Platts A."/>
            <person name="Shu S."/>
            <person name="Wright S."/>
            <person name="Barry K."/>
            <person name="Edger P."/>
            <person name="Pires J.C."/>
            <person name="Schmutz J."/>
        </authorList>
    </citation>
    <scope>NUCLEOTIDE SEQUENCE</scope>
    <source>
        <tissue evidence="1">Leaf</tissue>
    </source>
</reference>
<dbReference type="AlphaFoldDB" id="A0A8T1N7Y9"/>
<organism evidence="1 2">
    <name type="scientific">Carya illinoinensis</name>
    <name type="common">Pecan</name>
    <dbReference type="NCBI Taxonomy" id="32201"/>
    <lineage>
        <taxon>Eukaryota</taxon>
        <taxon>Viridiplantae</taxon>
        <taxon>Streptophyta</taxon>
        <taxon>Embryophyta</taxon>
        <taxon>Tracheophyta</taxon>
        <taxon>Spermatophyta</taxon>
        <taxon>Magnoliopsida</taxon>
        <taxon>eudicotyledons</taxon>
        <taxon>Gunneridae</taxon>
        <taxon>Pentapetalae</taxon>
        <taxon>rosids</taxon>
        <taxon>fabids</taxon>
        <taxon>Fagales</taxon>
        <taxon>Juglandaceae</taxon>
        <taxon>Carya</taxon>
    </lineage>
</organism>
<gene>
    <name evidence="1" type="ORF">CIPAW_16G076800</name>
</gene>